<feature type="compositionally biased region" description="Basic and acidic residues" evidence="3">
    <location>
        <begin position="268"/>
        <end position="279"/>
    </location>
</feature>
<dbReference type="RefSeq" id="XP_066718809.1">
    <property type="nucleotide sequence ID" value="XM_066856642.1"/>
</dbReference>
<reference evidence="5 6" key="1">
    <citation type="submission" date="2023-01" db="EMBL/GenBank/DDBJ databases">
        <title>Analysis of 21 Apiospora genomes using comparative genomics revels a genus with tremendous synthesis potential of carbohydrate active enzymes and secondary metabolites.</title>
        <authorList>
            <person name="Sorensen T."/>
        </authorList>
    </citation>
    <scope>NUCLEOTIDE SEQUENCE [LARGE SCALE GENOMIC DNA]</scope>
    <source>
        <strain evidence="5 6">CBS 135458</strain>
    </source>
</reference>
<feature type="domain" description="Ecp2 effector protein-like" evidence="4">
    <location>
        <begin position="466"/>
        <end position="566"/>
    </location>
</feature>
<dbReference type="Proteomes" id="UP001480595">
    <property type="component" value="Unassembled WGS sequence"/>
</dbReference>
<evidence type="ECO:0000313" key="6">
    <source>
        <dbReference type="Proteomes" id="UP001480595"/>
    </source>
</evidence>
<keyword evidence="1" id="KW-0147">Chitin-binding</keyword>
<keyword evidence="2" id="KW-0843">Virulence</keyword>
<evidence type="ECO:0000256" key="2">
    <source>
        <dbReference type="ARBA" id="ARBA00023026"/>
    </source>
</evidence>
<dbReference type="InterPro" id="IPR029226">
    <property type="entry name" value="Ecp2-like"/>
</dbReference>
<accession>A0ABR1VSU3</accession>
<name>A0ABR1VSU3_9PEZI</name>
<dbReference type="InterPro" id="IPR053214">
    <property type="entry name" value="LysM12-like"/>
</dbReference>
<keyword evidence="6" id="KW-1185">Reference proteome</keyword>
<feature type="region of interest" description="Disordered" evidence="3">
    <location>
        <begin position="258"/>
        <end position="279"/>
    </location>
</feature>
<comment type="caution">
    <text evidence="5">The sequence shown here is derived from an EMBL/GenBank/DDBJ whole genome shotgun (WGS) entry which is preliminary data.</text>
</comment>
<evidence type="ECO:0000313" key="5">
    <source>
        <dbReference type="EMBL" id="KAK8074334.1"/>
    </source>
</evidence>
<dbReference type="EMBL" id="JAQQWL010000005">
    <property type="protein sequence ID" value="KAK8074334.1"/>
    <property type="molecule type" value="Genomic_DNA"/>
</dbReference>
<evidence type="ECO:0000256" key="1">
    <source>
        <dbReference type="ARBA" id="ARBA00022669"/>
    </source>
</evidence>
<organism evidence="5 6">
    <name type="scientific">Apiospora phragmitis</name>
    <dbReference type="NCBI Taxonomy" id="2905665"/>
    <lineage>
        <taxon>Eukaryota</taxon>
        <taxon>Fungi</taxon>
        <taxon>Dikarya</taxon>
        <taxon>Ascomycota</taxon>
        <taxon>Pezizomycotina</taxon>
        <taxon>Sordariomycetes</taxon>
        <taxon>Xylariomycetidae</taxon>
        <taxon>Amphisphaeriales</taxon>
        <taxon>Apiosporaceae</taxon>
        <taxon>Apiospora</taxon>
    </lineage>
</organism>
<dbReference type="PANTHER" id="PTHR47700:SF1">
    <property type="entry name" value="CHITINASE"/>
    <property type="match status" value="1"/>
</dbReference>
<protein>
    <submittedName>
        <fullName evidence="5">Chitinase</fullName>
    </submittedName>
</protein>
<proteinExistence type="predicted"/>
<dbReference type="GeneID" id="92089705"/>
<dbReference type="Pfam" id="PF14856">
    <property type="entry name" value="Hce2"/>
    <property type="match status" value="1"/>
</dbReference>
<gene>
    <name evidence="5" type="ORF">PG994_005233</name>
</gene>
<dbReference type="PANTHER" id="PTHR47700">
    <property type="entry name" value="V CHITINASE, PUTATIVE (AFU_ORTHOLOGUE AFUA_6G13720)-RELATED"/>
    <property type="match status" value="1"/>
</dbReference>
<evidence type="ECO:0000259" key="4">
    <source>
        <dbReference type="Pfam" id="PF14856"/>
    </source>
</evidence>
<sequence>MINHKYAHYPSDRWEGLHADAAWVYLVRIYKDTDSKYGRSFMESVESTFKVGADLDCGSLISSNCNEAQTCSAGLDGKYSGPAAQLIYNSLVKIHQMYAQYHEALFDVAASEISNALDDLENKFAPIPAEEDNTWLLLLIDLITVGTLSAAGPFFNSFLKRLPYFVAKEAAGSPAFDNLKDTTMNLIGQSTTIAKDLLSTKGSDWTAEKQDSFTNYMGQTITGWGNVTSVGLAQVFNGSDASLDILWDVISDGKLVKGWDGTDNSDGEPSKEKEEEAEKNAANELRQNIAKSFFGYAIPALWQVSKTYAFVIDSGYACDDDKPLGDYLDDDTMEATGDCVDGRRYYLAYPDGEANKCECHYYDNSHCERVCRDQKFSAPPGLDSLDGTIFGRITRKDLITGSVRTWRQNGKANGGTIDNLLQVDVTTPGFMRLPVCSPERAFQSWDTTKKGSSANYPCDIPPGRDTCGDSTFENQSSGASPKVEDCLQIVRNIEGDGSTDWTTQVVGKNQREIAKSGSCHFGVEATKVNGNVNFVVGGQDVIDIINEAVKQFGGDGRVGAKGNMDCNGNTKQQAVKWGIY</sequence>
<evidence type="ECO:0000256" key="3">
    <source>
        <dbReference type="SAM" id="MobiDB-lite"/>
    </source>
</evidence>